<reference evidence="13" key="1">
    <citation type="submission" date="2020-05" db="EMBL/GenBank/DDBJ databases">
        <title>WGS assembly of Panicum virgatum.</title>
        <authorList>
            <person name="Lovell J.T."/>
            <person name="Jenkins J."/>
            <person name="Shu S."/>
            <person name="Juenger T.E."/>
            <person name="Schmutz J."/>
        </authorList>
    </citation>
    <scope>NUCLEOTIDE SEQUENCE</scope>
    <source>
        <strain evidence="13">AP13</strain>
    </source>
</reference>
<dbReference type="InterPro" id="IPR039391">
    <property type="entry name" value="Phytocyanin-like"/>
</dbReference>
<keyword evidence="6" id="KW-0325">Glycoprotein</keyword>
<keyword evidence="2" id="KW-0336">GPI-anchor</keyword>
<dbReference type="Proteomes" id="UP000823388">
    <property type="component" value="Chromosome 4N"/>
</dbReference>
<dbReference type="InterPro" id="IPR008972">
    <property type="entry name" value="Cupredoxin"/>
</dbReference>
<dbReference type="GO" id="GO:0005886">
    <property type="term" value="C:plasma membrane"/>
    <property type="evidence" value="ECO:0007669"/>
    <property type="project" value="TreeGrafter"/>
</dbReference>
<dbReference type="PANTHER" id="PTHR33021">
    <property type="entry name" value="BLUE COPPER PROTEIN"/>
    <property type="match status" value="1"/>
</dbReference>
<dbReference type="EMBL" id="CM029044">
    <property type="protein sequence ID" value="KAG2605964.1"/>
    <property type="molecule type" value="Genomic_DNA"/>
</dbReference>
<keyword evidence="5" id="KW-1015">Disulfide bond</keyword>
<dbReference type="FunFam" id="2.60.40.420:FF:000010">
    <property type="entry name" value="Early nodulin-like protein 1"/>
    <property type="match status" value="1"/>
</dbReference>
<dbReference type="GO" id="GO:0012505">
    <property type="term" value="C:endomembrane system"/>
    <property type="evidence" value="ECO:0007669"/>
    <property type="project" value="UniProtKB-SubCell"/>
</dbReference>
<evidence type="ECO:0000256" key="4">
    <source>
        <dbReference type="ARBA" id="ARBA00023136"/>
    </source>
</evidence>
<keyword evidence="14" id="KW-1185">Reference proteome</keyword>
<dbReference type="PROSITE" id="PS51485">
    <property type="entry name" value="PHYTOCYANIN"/>
    <property type="match status" value="1"/>
</dbReference>
<dbReference type="Pfam" id="PF02298">
    <property type="entry name" value="Cu_bind_like"/>
    <property type="match status" value="1"/>
</dbReference>
<evidence type="ECO:0000256" key="6">
    <source>
        <dbReference type="ARBA" id="ARBA00023180"/>
    </source>
</evidence>
<gene>
    <name evidence="13" type="ORF">PVAP13_4NG235900</name>
</gene>
<name>A0A8T0T9Y9_PANVG</name>
<feature type="region of interest" description="Disordered" evidence="10">
    <location>
        <begin position="136"/>
        <end position="221"/>
    </location>
</feature>
<evidence type="ECO:0000313" key="14">
    <source>
        <dbReference type="Proteomes" id="UP000823388"/>
    </source>
</evidence>
<evidence type="ECO:0000256" key="1">
    <source>
        <dbReference type="ARBA" id="ARBA00004589"/>
    </source>
</evidence>
<accession>A0A8T0T9Y9</accession>
<evidence type="ECO:0000313" key="13">
    <source>
        <dbReference type="EMBL" id="KAG2605964.1"/>
    </source>
</evidence>
<dbReference type="Gene3D" id="2.60.40.420">
    <property type="entry name" value="Cupredoxins - blue copper proteins"/>
    <property type="match status" value="1"/>
</dbReference>
<dbReference type="OrthoDB" id="959565at2759"/>
<evidence type="ECO:0000256" key="11">
    <source>
        <dbReference type="SAM" id="SignalP"/>
    </source>
</evidence>
<evidence type="ECO:0000256" key="10">
    <source>
        <dbReference type="SAM" id="MobiDB-lite"/>
    </source>
</evidence>
<comment type="caution">
    <text evidence="13">The sequence shown here is derived from an EMBL/GenBank/DDBJ whole genome shotgun (WGS) entry which is preliminary data.</text>
</comment>
<evidence type="ECO:0000256" key="3">
    <source>
        <dbReference type="ARBA" id="ARBA00022729"/>
    </source>
</evidence>
<comment type="subcellular location">
    <subcellularLocation>
        <location evidence="9">Endomembrane system</location>
        <topology evidence="9">Lipid-anchor</topology>
    </subcellularLocation>
    <subcellularLocation>
        <location evidence="1">Membrane</location>
        <topology evidence="1">Lipid-anchor</topology>
        <topology evidence="1">GPI-anchor</topology>
    </subcellularLocation>
</comment>
<keyword evidence="7" id="KW-0449">Lipoprotein</keyword>
<dbReference type="CDD" id="cd11019">
    <property type="entry name" value="OsENODL1_like"/>
    <property type="match status" value="1"/>
</dbReference>
<feature type="domain" description="Phytocyanin" evidence="12">
    <location>
        <begin position="30"/>
        <end position="133"/>
    </location>
</feature>
<organism evidence="13 14">
    <name type="scientific">Panicum virgatum</name>
    <name type="common">Blackwell switchgrass</name>
    <dbReference type="NCBI Taxonomy" id="38727"/>
    <lineage>
        <taxon>Eukaryota</taxon>
        <taxon>Viridiplantae</taxon>
        <taxon>Streptophyta</taxon>
        <taxon>Embryophyta</taxon>
        <taxon>Tracheophyta</taxon>
        <taxon>Spermatophyta</taxon>
        <taxon>Magnoliopsida</taxon>
        <taxon>Liliopsida</taxon>
        <taxon>Poales</taxon>
        <taxon>Poaceae</taxon>
        <taxon>PACMAD clade</taxon>
        <taxon>Panicoideae</taxon>
        <taxon>Panicodae</taxon>
        <taxon>Paniceae</taxon>
        <taxon>Panicinae</taxon>
        <taxon>Panicum</taxon>
        <taxon>Panicum sect. Hiantes</taxon>
    </lineage>
</organism>
<dbReference type="InterPro" id="IPR003245">
    <property type="entry name" value="Phytocyanin_dom"/>
</dbReference>
<dbReference type="GO" id="GO:0009055">
    <property type="term" value="F:electron transfer activity"/>
    <property type="evidence" value="ECO:0007669"/>
    <property type="project" value="InterPro"/>
</dbReference>
<evidence type="ECO:0000256" key="8">
    <source>
        <dbReference type="ARBA" id="ARBA00035011"/>
    </source>
</evidence>
<sequence length="248" mass="25222">MGGGVAFPAVVVACAAVFLVGTASASWHAQVFEVGGARGWEKPAAPSDESYDHWAARNRFHVGDFLHFKYDMNDSVLVVTRDDYKLCGASRPAQRFDGGDTRFCLDHGGSCYFISGAPGHCQAGQRMMLRVLEQGRQEGGGDPAPPAEAPDDAMAPGGEDEGGSYEPSPGSGSGSGGGSSKPGHGGGGSGLGSGSASTLPPRAVAGAGGNETNGAAPARAPSSFGGCYRYRHVVWAVALDAMLLFLAA</sequence>
<dbReference type="AlphaFoldDB" id="A0A8T0T9Y9"/>
<evidence type="ECO:0000256" key="9">
    <source>
        <dbReference type="ARBA" id="ARBA00037868"/>
    </source>
</evidence>
<evidence type="ECO:0000256" key="7">
    <source>
        <dbReference type="ARBA" id="ARBA00023288"/>
    </source>
</evidence>
<feature type="compositionally biased region" description="Gly residues" evidence="10">
    <location>
        <begin position="171"/>
        <end position="193"/>
    </location>
</feature>
<feature type="signal peptide" evidence="11">
    <location>
        <begin position="1"/>
        <end position="25"/>
    </location>
</feature>
<dbReference type="GO" id="GO:0098552">
    <property type="term" value="C:side of membrane"/>
    <property type="evidence" value="ECO:0007669"/>
    <property type="project" value="UniProtKB-KW"/>
</dbReference>
<evidence type="ECO:0000259" key="12">
    <source>
        <dbReference type="PROSITE" id="PS51485"/>
    </source>
</evidence>
<comment type="similarity">
    <text evidence="8">Belongs to the early nodulin-like (ENODL) family.</text>
</comment>
<dbReference type="SUPFAM" id="SSF49503">
    <property type="entry name" value="Cupredoxins"/>
    <property type="match status" value="1"/>
</dbReference>
<evidence type="ECO:0000256" key="2">
    <source>
        <dbReference type="ARBA" id="ARBA00022622"/>
    </source>
</evidence>
<evidence type="ECO:0000256" key="5">
    <source>
        <dbReference type="ARBA" id="ARBA00023157"/>
    </source>
</evidence>
<dbReference type="InterPro" id="IPR041846">
    <property type="entry name" value="ENL_dom"/>
</dbReference>
<dbReference type="PANTHER" id="PTHR33021:SF170">
    <property type="entry name" value="OS06G0286228 PROTEIN"/>
    <property type="match status" value="1"/>
</dbReference>
<keyword evidence="4" id="KW-0472">Membrane</keyword>
<keyword evidence="3 11" id="KW-0732">Signal</keyword>
<proteinExistence type="inferred from homology"/>
<feature type="chain" id="PRO_5035907604" description="Phytocyanin domain-containing protein" evidence="11">
    <location>
        <begin position="26"/>
        <end position="248"/>
    </location>
</feature>
<protein>
    <recommendedName>
        <fullName evidence="12">Phytocyanin domain-containing protein</fullName>
    </recommendedName>
</protein>